<reference evidence="4 5" key="1">
    <citation type="submission" date="2023-02" db="EMBL/GenBank/DDBJ databases">
        <title>Genome sequencing required for Actinomycetospora new species description.</title>
        <authorList>
            <person name="Saimee Y."/>
            <person name="Duangmal K."/>
        </authorList>
    </citation>
    <scope>NUCLEOTIDE SEQUENCE [LARGE SCALE GENOMIC DNA]</scope>
    <source>
        <strain evidence="4 5">DW7H6</strain>
    </source>
</reference>
<protein>
    <submittedName>
        <fullName evidence="4">Acetylxylan esterase</fullName>
    </submittedName>
</protein>
<dbReference type="Pfam" id="PF00561">
    <property type="entry name" value="Abhydrolase_1"/>
    <property type="match status" value="1"/>
</dbReference>
<keyword evidence="5" id="KW-1185">Reference proteome</keyword>
<dbReference type="EMBL" id="JAQZAO010000003">
    <property type="protein sequence ID" value="MDD7965445.1"/>
    <property type="molecule type" value="Genomic_DNA"/>
</dbReference>
<keyword evidence="1" id="KW-0378">Hydrolase</keyword>
<evidence type="ECO:0000313" key="5">
    <source>
        <dbReference type="Proteomes" id="UP001300763"/>
    </source>
</evidence>
<dbReference type="PANTHER" id="PTHR22946:SF9">
    <property type="entry name" value="POLYKETIDE TRANSFERASE AF380"/>
    <property type="match status" value="1"/>
</dbReference>
<dbReference type="PANTHER" id="PTHR22946">
    <property type="entry name" value="DIENELACTONE HYDROLASE DOMAIN-CONTAINING PROTEIN-RELATED"/>
    <property type="match status" value="1"/>
</dbReference>
<sequence length="160" mass="17151">MPVEAVEDVEFTAQGATLRGWFYPPPEGHGAGPCVVLQTGFSGVKEMATPDYAEVLQAAGLACLVYDHPGFGASDALTPTPRQEIDPWQQVRCIQDAISYAQSRPEVDADRIGLWGTSFAGGHAIVVAASDRRVKAVVTQLPLISGSRTFDDVRRVPLVD</sequence>
<organism evidence="4 5">
    <name type="scientific">Actinomycetospora lemnae</name>
    <dbReference type="NCBI Taxonomy" id="3019891"/>
    <lineage>
        <taxon>Bacteria</taxon>
        <taxon>Bacillati</taxon>
        <taxon>Actinomycetota</taxon>
        <taxon>Actinomycetes</taxon>
        <taxon>Pseudonocardiales</taxon>
        <taxon>Pseudonocardiaceae</taxon>
        <taxon>Actinomycetospora</taxon>
    </lineage>
</organism>
<feature type="domain" description="AB hydrolase-1" evidence="3">
    <location>
        <begin position="34"/>
        <end position="142"/>
    </location>
</feature>
<dbReference type="RefSeq" id="WP_274199986.1">
    <property type="nucleotide sequence ID" value="NZ_JAQZAO010000003.1"/>
</dbReference>
<evidence type="ECO:0000259" key="3">
    <source>
        <dbReference type="Pfam" id="PF00561"/>
    </source>
</evidence>
<proteinExistence type="inferred from homology"/>
<dbReference type="Gene3D" id="3.40.50.1820">
    <property type="entry name" value="alpha/beta hydrolase"/>
    <property type="match status" value="1"/>
</dbReference>
<evidence type="ECO:0000256" key="2">
    <source>
        <dbReference type="ARBA" id="ARBA00038115"/>
    </source>
</evidence>
<comment type="caution">
    <text evidence="4">The sequence shown here is derived from an EMBL/GenBank/DDBJ whole genome shotgun (WGS) entry which is preliminary data.</text>
</comment>
<comment type="similarity">
    <text evidence="2">Belongs to the AB hydrolase superfamily. FUS2 hydrolase family.</text>
</comment>
<dbReference type="SUPFAM" id="SSF53474">
    <property type="entry name" value="alpha/beta-Hydrolases"/>
    <property type="match status" value="1"/>
</dbReference>
<name>A0ABT5SRG6_9PSEU</name>
<dbReference type="InterPro" id="IPR050261">
    <property type="entry name" value="FrsA_esterase"/>
</dbReference>
<dbReference type="InterPro" id="IPR000073">
    <property type="entry name" value="AB_hydrolase_1"/>
</dbReference>
<dbReference type="Proteomes" id="UP001300763">
    <property type="component" value="Unassembled WGS sequence"/>
</dbReference>
<evidence type="ECO:0000313" key="4">
    <source>
        <dbReference type="EMBL" id="MDD7965445.1"/>
    </source>
</evidence>
<evidence type="ECO:0000256" key="1">
    <source>
        <dbReference type="ARBA" id="ARBA00022801"/>
    </source>
</evidence>
<dbReference type="InterPro" id="IPR029058">
    <property type="entry name" value="AB_hydrolase_fold"/>
</dbReference>
<gene>
    <name evidence="4" type="ORF">PGB27_08780</name>
</gene>
<accession>A0ABT5SRG6</accession>